<evidence type="ECO:0000256" key="7">
    <source>
        <dbReference type="ARBA" id="ARBA00023004"/>
    </source>
</evidence>
<evidence type="ECO:0000256" key="8">
    <source>
        <dbReference type="ARBA" id="ARBA00023136"/>
    </source>
</evidence>
<dbReference type="EMBL" id="JAVDPW010000008">
    <property type="protein sequence ID" value="MDR6292046.1"/>
    <property type="molecule type" value="Genomic_DNA"/>
</dbReference>
<evidence type="ECO:0000256" key="3">
    <source>
        <dbReference type="ARBA" id="ARBA00022617"/>
    </source>
</evidence>
<reference evidence="12 13" key="1">
    <citation type="submission" date="2023-07" db="EMBL/GenBank/DDBJ databases">
        <title>Sorghum-associated microbial communities from plants grown in Nebraska, USA.</title>
        <authorList>
            <person name="Schachtman D."/>
        </authorList>
    </citation>
    <scope>NUCLEOTIDE SEQUENCE [LARGE SCALE GENOMIC DNA]</scope>
    <source>
        <strain evidence="12 13">584</strain>
    </source>
</reference>
<feature type="chain" id="PRO_5047179034" evidence="10">
    <location>
        <begin position="25"/>
        <end position="300"/>
    </location>
</feature>
<keyword evidence="8" id="KW-0472">Membrane</keyword>
<evidence type="ECO:0000256" key="4">
    <source>
        <dbReference type="ARBA" id="ARBA00022723"/>
    </source>
</evidence>
<dbReference type="Pfam" id="PF00034">
    <property type="entry name" value="Cytochrom_C"/>
    <property type="match status" value="1"/>
</dbReference>
<evidence type="ECO:0000256" key="9">
    <source>
        <dbReference type="PROSITE-ProRule" id="PRU00433"/>
    </source>
</evidence>
<keyword evidence="6" id="KW-0677">Repeat</keyword>
<proteinExistence type="predicted"/>
<sequence length="300" mass="32225">MRQLPVLTALGLMLALGLAGPARAADPVPADPASADPVVRGAYVFAAGGCAACHTAPGADAKPLAGGRALKTPFGTFYTPNITPDPDTGIGKWSEDDFRRAMRQGVSPQGDDYYPAFPYTSFTGITDRDLDDLWAYLRSVQPVHQANQPHELGWPFSWRSLLPGWRLLNFTEGPPLVAVGQSSEWYRGAYLVRVLGHCGECHTPRDLLGGLNWYSPFSGNPQAPDGDGKIPNITPDPKHGIGEWSDKDIAYYLETGGMPDGDFAGGAMVEVIKNDTSKLTDGDRQAIATYLKSLTPLPGR</sequence>
<evidence type="ECO:0000313" key="13">
    <source>
        <dbReference type="Proteomes" id="UP001262410"/>
    </source>
</evidence>
<feature type="domain" description="Cytochrome c" evidence="11">
    <location>
        <begin position="36"/>
        <end position="141"/>
    </location>
</feature>
<dbReference type="Gene3D" id="1.10.760.10">
    <property type="entry name" value="Cytochrome c-like domain"/>
    <property type="match status" value="1"/>
</dbReference>
<dbReference type="PANTHER" id="PTHR35008">
    <property type="entry name" value="BLL4482 PROTEIN-RELATED"/>
    <property type="match status" value="1"/>
</dbReference>
<comment type="subcellular location">
    <subcellularLocation>
        <location evidence="1">Cell membrane</location>
    </subcellularLocation>
</comment>
<keyword evidence="4 9" id="KW-0479">Metal-binding</keyword>
<keyword evidence="5 10" id="KW-0732">Signal</keyword>
<dbReference type="PIRSF" id="PIRSF000018">
    <property type="entry name" value="Mb_ADH_cyt_c"/>
    <property type="match status" value="1"/>
</dbReference>
<feature type="domain" description="Cytochrome c" evidence="11">
    <location>
        <begin position="183"/>
        <end position="295"/>
    </location>
</feature>
<evidence type="ECO:0000256" key="2">
    <source>
        <dbReference type="ARBA" id="ARBA00022475"/>
    </source>
</evidence>
<evidence type="ECO:0000259" key="11">
    <source>
        <dbReference type="PROSITE" id="PS51007"/>
    </source>
</evidence>
<organism evidence="12 13">
    <name type="scientific">Inquilinus ginsengisoli</name>
    <dbReference type="NCBI Taxonomy" id="363840"/>
    <lineage>
        <taxon>Bacteria</taxon>
        <taxon>Pseudomonadati</taxon>
        <taxon>Pseudomonadota</taxon>
        <taxon>Alphaproteobacteria</taxon>
        <taxon>Rhodospirillales</taxon>
        <taxon>Rhodospirillaceae</taxon>
        <taxon>Inquilinus</taxon>
    </lineage>
</organism>
<gene>
    <name evidence="12" type="ORF">E9232_004584</name>
</gene>
<dbReference type="SUPFAM" id="SSF46626">
    <property type="entry name" value="Cytochrome c"/>
    <property type="match status" value="2"/>
</dbReference>
<keyword evidence="7 9" id="KW-0408">Iron</keyword>
<evidence type="ECO:0000256" key="6">
    <source>
        <dbReference type="ARBA" id="ARBA00022737"/>
    </source>
</evidence>
<dbReference type="InterPro" id="IPR051459">
    <property type="entry name" value="Cytochrome_c-type_DH"/>
</dbReference>
<keyword evidence="3 9" id="KW-0349">Heme</keyword>
<evidence type="ECO:0000256" key="1">
    <source>
        <dbReference type="ARBA" id="ARBA00004236"/>
    </source>
</evidence>
<name>A0ABU1JTU6_9PROT</name>
<evidence type="ECO:0000313" key="12">
    <source>
        <dbReference type="EMBL" id="MDR6292046.1"/>
    </source>
</evidence>
<comment type="caution">
    <text evidence="12">The sequence shown here is derived from an EMBL/GenBank/DDBJ whole genome shotgun (WGS) entry which is preliminary data.</text>
</comment>
<dbReference type="InterPro" id="IPR014353">
    <property type="entry name" value="Membr-bd_ADH_cyt_c"/>
</dbReference>
<evidence type="ECO:0000256" key="10">
    <source>
        <dbReference type="SAM" id="SignalP"/>
    </source>
</evidence>
<accession>A0ABU1JTU6</accession>
<dbReference type="PROSITE" id="PS51007">
    <property type="entry name" value="CYTC"/>
    <property type="match status" value="2"/>
</dbReference>
<keyword evidence="13" id="KW-1185">Reference proteome</keyword>
<feature type="signal peptide" evidence="10">
    <location>
        <begin position="1"/>
        <end position="24"/>
    </location>
</feature>
<dbReference type="InterPro" id="IPR009056">
    <property type="entry name" value="Cyt_c-like_dom"/>
</dbReference>
<keyword evidence="2" id="KW-1003">Cell membrane</keyword>
<dbReference type="PANTHER" id="PTHR35008:SF8">
    <property type="entry name" value="ALCOHOL DEHYDROGENASE CYTOCHROME C SUBUNIT"/>
    <property type="match status" value="1"/>
</dbReference>
<dbReference type="RefSeq" id="WP_309797792.1">
    <property type="nucleotide sequence ID" value="NZ_JAVDPW010000008.1"/>
</dbReference>
<protein>
    <submittedName>
        <fullName evidence="12">Mono/diheme cytochrome c family protein</fullName>
    </submittedName>
</protein>
<dbReference type="Proteomes" id="UP001262410">
    <property type="component" value="Unassembled WGS sequence"/>
</dbReference>
<evidence type="ECO:0000256" key="5">
    <source>
        <dbReference type="ARBA" id="ARBA00022729"/>
    </source>
</evidence>
<dbReference type="InterPro" id="IPR036909">
    <property type="entry name" value="Cyt_c-like_dom_sf"/>
</dbReference>